<dbReference type="AlphaFoldDB" id="A0ABD4HNP7"/>
<protein>
    <submittedName>
        <fullName evidence="1">Uncharacterized protein</fullName>
    </submittedName>
</protein>
<sequence length="109" mass="12381">MVEIEEKLEVLIVKDGKISRELPVDFEWLFLSHYMKSNGWAVSGSAFSGDRDFIIWLKEEENKGVQELLSKSGLVSEMYSLVEKSEGWFSTEVSVVMKASLSENASMPR</sequence>
<name>A0ABD4HNP7_ENTGA</name>
<reference evidence="1 2" key="1">
    <citation type="submission" date="2020-06" db="EMBL/GenBank/DDBJ databases">
        <title>Crossreactivity between MHC class I-restricted antigens from cancer cells and an enterococcal bacteriophage.</title>
        <authorList>
            <person name="Fluckiger A."/>
            <person name="Daillere R."/>
            <person name="Sassi M."/>
            <person name="Cattoir V."/>
            <person name="Kroemer G."/>
            <person name="Zitvogel L."/>
        </authorList>
    </citation>
    <scope>NUCLEOTIDE SEQUENCE [LARGE SCALE GENOMIC DNA]</scope>
    <source>
        <strain evidence="1 2">EG4</strain>
    </source>
</reference>
<dbReference type="RefSeq" id="WP_138372317.1">
    <property type="nucleotide sequence ID" value="NZ_CAJSZC010000008.1"/>
</dbReference>
<comment type="caution">
    <text evidence="1">The sequence shown here is derived from an EMBL/GenBank/DDBJ whole genome shotgun (WGS) entry which is preliminary data.</text>
</comment>
<accession>A0ABD4HNP7</accession>
<proteinExistence type="predicted"/>
<gene>
    <name evidence="1" type="ORF">HWH42_09440</name>
</gene>
<evidence type="ECO:0000313" key="2">
    <source>
        <dbReference type="Proteomes" id="UP000571857"/>
    </source>
</evidence>
<dbReference type="Proteomes" id="UP000571857">
    <property type="component" value="Unassembled WGS sequence"/>
</dbReference>
<organism evidence="1 2">
    <name type="scientific">Enterococcus gallinarum</name>
    <dbReference type="NCBI Taxonomy" id="1353"/>
    <lineage>
        <taxon>Bacteria</taxon>
        <taxon>Bacillati</taxon>
        <taxon>Bacillota</taxon>
        <taxon>Bacilli</taxon>
        <taxon>Lactobacillales</taxon>
        <taxon>Enterococcaceae</taxon>
        <taxon>Enterococcus</taxon>
    </lineage>
</organism>
<dbReference type="EMBL" id="JABXJK010000048">
    <property type="protein sequence ID" value="MBA0972801.1"/>
    <property type="molecule type" value="Genomic_DNA"/>
</dbReference>
<evidence type="ECO:0000313" key="1">
    <source>
        <dbReference type="EMBL" id="MBA0972801.1"/>
    </source>
</evidence>